<organism evidence="1">
    <name type="scientific">Palpitomonas bilix</name>
    <dbReference type="NCBI Taxonomy" id="652834"/>
    <lineage>
        <taxon>Eukaryota</taxon>
        <taxon>Eukaryota incertae sedis</taxon>
    </lineage>
</organism>
<reference evidence="1" key="1">
    <citation type="submission" date="2021-01" db="EMBL/GenBank/DDBJ databases">
        <authorList>
            <person name="Corre E."/>
            <person name="Pelletier E."/>
            <person name="Niang G."/>
            <person name="Scheremetjew M."/>
            <person name="Finn R."/>
            <person name="Kale V."/>
            <person name="Holt S."/>
            <person name="Cochrane G."/>
            <person name="Meng A."/>
            <person name="Brown T."/>
            <person name="Cohen L."/>
        </authorList>
    </citation>
    <scope>NUCLEOTIDE SEQUENCE</scope>
    <source>
        <strain evidence="1">NIES-2562</strain>
    </source>
</reference>
<sequence>MSLLTPFKGELKFREVSRLVSNVRNETAQCILPKEEVKVESPQKKGQRSISAFFKKVPSPVRPAAHALNCPKKEEEDGDDVIVVSDTISPKRPLRRGGGIDVVERKKAKK</sequence>
<dbReference type="EMBL" id="HBIB01006912">
    <property type="protein sequence ID" value="CAE0242155.1"/>
    <property type="molecule type" value="Transcribed_RNA"/>
</dbReference>
<gene>
    <name evidence="1" type="ORF">PBIL07802_LOCUS4319</name>
</gene>
<protein>
    <submittedName>
        <fullName evidence="1">Uncharacterized protein</fullName>
    </submittedName>
</protein>
<proteinExistence type="predicted"/>
<accession>A0A7S3D1P5</accession>
<evidence type="ECO:0000313" key="1">
    <source>
        <dbReference type="EMBL" id="CAE0242155.1"/>
    </source>
</evidence>
<name>A0A7S3D1P5_9EUKA</name>
<dbReference type="AlphaFoldDB" id="A0A7S3D1P5"/>